<feature type="compositionally biased region" description="Basic residues" evidence="1">
    <location>
        <begin position="426"/>
        <end position="436"/>
    </location>
</feature>
<dbReference type="Proteomes" id="UP000054270">
    <property type="component" value="Unassembled WGS sequence"/>
</dbReference>
<accession>A0A0D2Q7Y5</accession>
<dbReference type="STRING" id="945553.A0A0D2Q7Y5"/>
<dbReference type="OrthoDB" id="10256743at2759"/>
<evidence type="ECO:0000256" key="1">
    <source>
        <dbReference type="SAM" id="MobiDB-lite"/>
    </source>
</evidence>
<feature type="region of interest" description="Disordered" evidence="1">
    <location>
        <begin position="26"/>
        <end position="59"/>
    </location>
</feature>
<dbReference type="EMBL" id="KN817523">
    <property type="protein sequence ID" value="KJA27840.1"/>
    <property type="molecule type" value="Genomic_DNA"/>
</dbReference>
<protein>
    <submittedName>
        <fullName evidence="2">Uncharacterized protein</fullName>
    </submittedName>
</protein>
<keyword evidence="3" id="KW-1185">Reference proteome</keyword>
<evidence type="ECO:0000313" key="2">
    <source>
        <dbReference type="EMBL" id="KJA27840.1"/>
    </source>
</evidence>
<gene>
    <name evidence="2" type="ORF">HYPSUDRAFT_34999</name>
</gene>
<feature type="compositionally biased region" description="Low complexity" evidence="1">
    <location>
        <begin position="412"/>
        <end position="421"/>
    </location>
</feature>
<proteinExistence type="predicted"/>
<feature type="region of interest" description="Disordered" evidence="1">
    <location>
        <begin position="312"/>
        <end position="337"/>
    </location>
</feature>
<dbReference type="AlphaFoldDB" id="A0A0D2Q7Y5"/>
<organism evidence="2 3">
    <name type="scientific">Hypholoma sublateritium (strain FD-334 SS-4)</name>
    <dbReference type="NCBI Taxonomy" id="945553"/>
    <lineage>
        <taxon>Eukaryota</taxon>
        <taxon>Fungi</taxon>
        <taxon>Dikarya</taxon>
        <taxon>Basidiomycota</taxon>
        <taxon>Agaricomycotina</taxon>
        <taxon>Agaricomycetes</taxon>
        <taxon>Agaricomycetidae</taxon>
        <taxon>Agaricales</taxon>
        <taxon>Agaricineae</taxon>
        <taxon>Strophariaceae</taxon>
        <taxon>Hypholoma</taxon>
    </lineage>
</organism>
<name>A0A0D2Q7Y5_HYPSF</name>
<dbReference type="OMA" id="RAINRRW"/>
<sequence>MSVDSSIPVLSFPAILRNPGLNNRYAHLHGGPRAGSTPKYQQSSLSSSKKHRDQNEGKRWVRRKDNARFVGNPHIITATRSDYVLPIPHVQSTFPEPLPPYLPRNVKLPATPNIRVTDPPSANAGRFSLSLKGMRKDLRRAGGRAQALVRDVESELLQWLTIGGTVLSPDAPAGGNAGLDGMGTPVGATGTVFEVSRTPLQLVWRITDDAFARYVVHCCARYHEIVSFSKGASDERLTYLLRPNVTRPDRQAPATLETPPVTDIDYSSSPETDDSIDSDFISEHEMDSDMEMHHRSRSLAIIAESPSLSALASLPPVDEDTWSHGEDSSDVDEFESSSEFGSAAIDLLEPRLATLSLQSPPMTTVAESESGATSEQAANLDPDKTMTETQPQSIGGGASPRCRERTSMIRTSASPSRSPARMWPSTRRRNHKKRLLKAQASGPRSFYEYLFV</sequence>
<evidence type="ECO:0000313" key="3">
    <source>
        <dbReference type="Proteomes" id="UP000054270"/>
    </source>
</evidence>
<feature type="compositionally biased region" description="Polar residues" evidence="1">
    <location>
        <begin position="360"/>
        <end position="377"/>
    </location>
</feature>
<feature type="region of interest" description="Disordered" evidence="1">
    <location>
        <begin position="360"/>
        <end position="438"/>
    </location>
</feature>
<feature type="region of interest" description="Disordered" evidence="1">
    <location>
        <begin position="248"/>
        <end position="278"/>
    </location>
</feature>
<reference evidence="3" key="1">
    <citation type="submission" date="2014-04" db="EMBL/GenBank/DDBJ databases">
        <title>Evolutionary Origins and Diversification of the Mycorrhizal Mutualists.</title>
        <authorList>
            <consortium name="DOE Joint Genome Institute"/>
            <consortium name="Mycorrhizal Genomics Consortium"/>
            <person name="Kohler A."/>
            <person name="Kuo A."/>
            <person name="Nagy L.G."/>
            <person name="Floudas D."/>
            <person name="Copeland A."/>
            <person name="Barry K.W."/>
            <person name="Cichocki N."/>
            <person name="Veneault-Fourrey C."/>
            <person name="LaButti K."/>
            <person name="Lindquist E.A."/>
            <person name="Lipzen A."/>
            <person name="Lundell T."/>
            <person name="Morin E."/>
            <person name="Murat C."/>
            <person name="Riley R."/>
            <person name="Ohm R."/>
            <person name="Sun H."/>
            <person name="Tunlid A."/>
            <person name="Henrissat B."/>
            <person name="Grigoriev I.V."/>
            <person name="Hibbett D.S."/>
            <person name="Martin F."/>
        </authorList>
    </citation>
    <scope>NUCLEOTIDE SEQUENCE [LARGE SCALE GENOMIC DNA]</scope>
    <source>
        <strain evidence="3">FD-334 SS-4</strain>
    </source>
</reference>